<dbReference type="InterPro" id="IPR023393">
    <property type="entry name" value="START-like_dom_sf"/>
</dbReference>
<dbReference type="CDD" id="cd07812">
    <property type="entry name" value="SRPBCC"/>
    <property type="match status" value="1"/>
</dbReference>
<dbReference type="SUPFAM" id="SSF55961">
    <property type="entry name" value="Bet v1-like"/>
    <property type="match status" value="1"/>
</dbReference>
<evidence type="ECO:0000259" key="2">
    <source>
        <dbReference type="Pfam" id="PF04116"/>
    </source>
</evidence>
<keyword evidence="1" id="KW-0472">Membrane</keyword>
<feature type="domain" description="Fatty acid hydroxylase" evidence="2">
    <location>
        <begin position="57"/>
        <end position="211"/>
    </location>
</feature>
<dbReference type="InterPro" id="IPR006694">
    <property type="entry name" value="Fatty_acid_hydroxylase"/>
</dbReference>
<dbReference type="Pfam" id="PF04116">
    <property type="entry name" value="FA_hydroxylase"/>
    <property type="match status" value="1"/>
</dbReference>
<evidence type="ECO:0000313" key="3">
    <source>
        <dbReference type="EMBL" id="NMZ81262.1"/>
    </source>
</evidence>
<comment type="caution">
    <text evidence="3">The sequence shown here is derived from an EMBL/GenBank/DDBJ whole genome shotgun (WGS) entry which is preliminary data.</text>
</comment>
<dbReference type="GO" id="GO:0016491">
    <property type="term" value="F:oxidoreductase activity"/>
    <property type="evidence" value="ECO:0007669"/>
    <property type="project" value="InterPro"/>
</dbReference>
<dbReference type="Proteomes" id="UP000548707">
    <property type="component" value="Unassembled WGS sequence"/>
</dbReference>
<dbReference type="RefSeq" id="WP_169857638.1">
    <property type="nucleotide sequence ID" value="NZ_JAAQXV010000006.1"/>
</dbReference>
<keyword evidence="1" id="KW-0812">Transmembrane</keyword>
<evidence type="ECO:0000256" key="1">
    <source>
        <dbReference type="SAM" id="Phobius"/>
    </source>
</evidence>
<reference evidence="3 4" key="1">
    <citation type="journal article" date="2020" name="Front. Microbiol.">
        <title>Genetic Organization of the aprX-lipA2 Operon Affects the Proteolytic Potential of Pseudomonas Species in Milk.</title>
        <authorList>
            <person name="Maier C."/>
            <person name="Huptas C."/>
            <person name="von Neubeck M."/>
            <person name="Scherer S."/>
            <person name="Wenning M."/>
            <person name="Lucking G."/>
        </authorList>
    </citation>
    <scope>NUCLEOTIDE SEQUENCE [LARGE SCALE GENOMIC DNA]</scope>
    <source>
        <strain evidence="3 4">WS 5114</strain>
    </source>
</reference>
<gene>
    <name evidence="3" type="ORF">HBO26_18400</name>
</gene>
<organism evidence="3 4">
    <name type="scientific">Pseudomonas mandelii</name>
    <dbReference type="NCBI Taxonomy" id="75612"/>
    <lineage>
        <taxon>Bacteria</taxon>
        <taxon>Pseudomonadati</taxon>
        <taxon>Pseudomonadota</taxon>
        <taxon>Gammaproteobacteria</taxon>
        <taxon>Pseudomonadales</taxon>
        <taxon>Pseudomonadaceae</taxon>
        <taxon>Pseudomonas</taxon>
    </lineage>
</organism>
<dbReference type="Pfam" id="PF10604">
    <property type="entry name" value="Polyketide_cyc2"/>
    <property type="match status" value="1"/>
</dbReference>
<dbReference type="GO" id="GO:0005506">
    <property type="term" value="F:iron ion binding"/>
    <property type="evidence" value="ECO:0007669"/>
    <property type="project" value="InterPro"/>
</dbReference>
<evidence type="ECO:0000313" key="4">
    <source>
        <dbReference type="Proteomes" id="UP000548707"/>
    </source>
</evidence>
<sequence>MRQTTQAFRDRYRADIHPRYNPWLHGAFVLLFGVLAIGGFWSTVHQVRPLEWLTVPLTLLFFNFGVYLVHRHLGHHKKSFARMFYARHAGDHHSFFAPGHMTYDTARDWRVILFPAWLIVIHTVVFTLPAWWLFKQVNANVAGLFGGCLVLGYLMYEVFHACEHLPPDNPVTRLPWIRQMRRLHELHHRRELMQERNFNIVFPLMDYLFGTLYWEPVPAPLTSTTMTRMQHQIAIAGTPIDVLAYASTVTRWPEWHPSSLKVEGQGGPLHAGLRFEEDISAGGRAGHLSWEVNEYLPGRRWSAWARGDHGLSLVVTYECEAQGEGTRFVRTLEYQFSGLAMRITNRLLLKRRIERESAASMLALRDMAQKNLNPAGVSV</sequence>
<dbReference type="AlphaFoldDB" id="A0AB36CYY4"/>
<feature type="transmembrane region" description="Helical" evidence="1">
    <location>
        <begin position="53"/>
        <end position="70"/>
    </location>
</feature>
<name>A0AB36CYY4_9PSED</name>
<dbReference type="Gene3D" id="3.30.530.20">
    <property type="match status" value="1"/>
</dbReference>
<feature type="transmembrane region" description="Helical" evidence="1">
    <location>
        <begin position="111"/>
        <end position="133"/>
    </location>
</feature>
<keyword evidence="1" id="KW-1133">Transmembrane helix</keyword>
<accession>A0AB36CYY4</accession>
<protein>
    <submittedName>
        <fullName evidence="3">SRPBCC family protein</fullName>
    </submittedName>
</protein>
<proteinExistence type="predicted"/>
<dbReference type="InterPro" id="IPR019587">
    <property type="entry name" value="Polyketide_cyclase/dehydratase"/>
</dbReference>
<dbReference type="EMBL" id="JAAQXV010000006">
    <property type="protein sequence ID" value="NMZ81262.1"/>
    <property type="molecule type" value="Genomic_DNA"/>
</dbReference>
<feature type="transmembrane region" description="Helical" evidence="1">
    <location>
        <begin position="20"/>
        <end position="41"/>
    </location>
</feature>
<dbReference type="GO" id="GO:0008610">
    <property type="term" value="P:lipid biosynthetic process"/>
    <property type="evidence" value="ECO:0007669"/>
    <property type="project" value="InterPro"/>
</dbReference>